<dbReference type="Pfam" id="PF13516">
    <property type="entry name" value="LRR_6"/>
    <property type="match status" value="1"/>
</dbReference>
<evidence type="ECO:0000313" key="12">
    <source>
        <dbReference type="EMBL" id="CAK0801279.1"/>
    </source>
</evidence>
<dbReference type="InterPro" id="IPR050889">
    <property type="entry name" value="Dendritic_Spine_Reg/Scaffold"/>
</dbReference>
<dbReference type="Pfam" id="PF08016">
    <property type="entry name" value="PKD_channel"/>
    <property type="match status" value="1"/>
</dbReference>
<evidence type="ECO:0000256" key="2">
    <source>
        <dbReference type="ARBA" id="ARBA00022692"/>
    </source>
</evidence>
<evidence type="ECO:0000256" key="7">
    <source>
        <dbReference type="PROSITE-ProRule" id="PRU00023"/>
    </source>
</evidence>
<comment type="subcellular location">
    <subcellularLocation>
        <location evidence="1">Membrane</location>
        <topology evidence="1">Multi-pass membrane protein</topology>
    </subcellularLocation>
</comment>
<accession>A0ABN9Q9Q5</accession>
<organism evidence="12 13">
    <name type="scientific">Prorocentrum cordatum</name>
    <dbReference type="NCBI Taxonomy" id="2364126"/>
    <lineage>
        <taxon>Eukaryota</taxon>
        <taxon>Sar</taxon>
        <taxon>Alveolata</taxon>
        <taxon>Dinophyceae</taxon>
        <taxon>Prorocentrales</taxon>
        <taxon>Prorocentraceae</taxon>
        <taxon>Prorocentrum</taxon>
    </lineage>
</organism>
<dbReference type="PANTHER" id="PTHR24166">
    <property type="entry name" value="ROLLING PEBBLES, ISOFORM B"/>
    <property type="match status" value="1"/>
</dbReference>
<evidence type="ECO:0000256" key="4">
    <source>
        <dbReference type="ARBA" id="ARBA00022989"/>
    </source>
</evidence>
<feature type="repeat" description="ANK" evidence="7">
    <location>
        <begin position="518"/>
        <end position="550"/>
    </location>
</feature>
<keyword evidence="13" id="KW-1185">Reference proteome</keyword>
<keyword evidence="5 7" id="KW-0040">ANK repeat</keyword>
<feature type="compositionally biased region" description="Basic and acidic residues" evidence="9">
    <location>
        <begin position="1210"/>
        <end position="1220"/>
    </location>
</feature>
<keyword evidence="8" id="KW-0175">Coiled coil</keyword>
<feature type="transmembrane region" description="Helical" evidence="10">
    <location>
        <begin position="900"/>
        <end position="922"/>
    </location>
</feature>
<dbReference type="PROSITE" id="PS50297">
    <property type="entry name" value="ANK_REP_REGION"/>
    <property type="match status" value="1"/>
</dbReference>
<gene>
    <name evidence="12" type="ORF">PCOR1329_LOCUS9199</name>
</gene>
<dbReference type="InterPro" id="IPR032675">
    <property type="entry name" value="LRR_dom_sf"/>
</dbReference>
<dbReference type="SUPFAM" id="SSF48403">
    <property type="entry name" value="Ankyrin repeat"/>
    <property type="match status" value="1"/>
</dbReference>
<evidence type="ECO:0000256" key="10">
    <source>
        <dbReference type="SAM" id="Phobius"/>
    </source>
</evidence>
<dbReference type="SUPFAM" id="SSF52047">
    <property type="entry name" value="RNI-like"/>
    <property type="match status" value="1"/>
</dbReference>
<evidence type="ECO:0000313" key="13">
    <source>
        <dbReference type="Proteomes" id="UP001189429"/>
    </source>
</evidence>
<dbReference type="InterPro" id="IPR001611">
    <property type="entry name" value="Leu-rich_rpt"/>
</dbReference>
<evidence type="ECO:0000256" key="3">
    <source>
        <dbReference type="ARBA" id="ARBA00022737"/>
    </source>
</evidence>
<protein>
    <recommendedName>
        <fullName evidence="11">Polycystin cation channel PKD1/PKD2 domain-containing protein</fullName>
    </recommendedName>
</protein>
<feature type="transmembrane region" description="Helical" evidence="10">
    <location>
        <begin position="679"/>
        <end position="698"/>
    </location>
</feature>
<dbReference type="Proteomes" id="UP001189429">
    <property type="component" value="Unassembled WGS sequence"/>
</dbReference>
<feature type="transmembrane region" description="Helical" evidence="10">
    <location>
        <begin position="1042"/>
        <end position="1061"/>
    </location>
</feature>
<evidence type="ECO:0000256" key="5">
    <source>
        <dbReference type="ARBA" id="ARBA00023043"/>
    </source>
</evidence>
<reference evidence="12" key="1">
    <citation type="submission" date="2023-10" db="EMBL/GenBank/DDBJ databases">
        <authorList>
            <person name="Chen Y."/>
            <person name="Shah S."/>
            <person name="Dougan E. K."/>
            <person name="Thang M."/>
            <person name="Chan C."/>
        </authorList>
    </citation>
    <scope>NUCLEOTIDE SEQUENCE [LARGE SCALE GENOMIC DNA]</scope>
</reference>
<proteinExistence type="predicted"/>
<keyword evidence="4 10" id="KW-1133">Transmembrane helix</keyword>
<dbReference type="Gene3D" id="3.80.10.10">
    <property type="entry name" value="Ribonuclease Inhibitor"/>
    <property type="match status" value="1"/>
</dbReference>
<name>A0ABN9Q9Q5_9DINO</name>
<feature type="repeat" description="ANK" evidence="7">
    <location>
        <begin position="479"/>
        <end position="501"/>
    </location>
</feature>
<dbReference type="PANTHER" id="PTHR24166:SF48">
    <property type="entry name" value="PROTEIN VAPYRIN"/>
    <property type="match status" value="1"/>
</dbReference>
<feature type="transmembrane region" description="Helical" evidence="10">
    <location>
        <begin position="942"/>
        <end position="962"/>
    </location>
</feature>
<evidence type="ECO:0000256" key="1">
    <source>
        <dbReference type="ARBA" id="ARBA00004141"/>
    </source>
</evidence>
<keyword evidence="2 10" id="KW-0812">Transmembrane</keyword>
<dbReference type="InterPro" id="IPR002110">
    <property type="entry name" value="Ankyrin_rpt"/>
</dbReference>
<evidence type="ECO:0000259" key="11">
    <source>
        <dbReference type="Pfam" id="PF08016"/>
    </source>
</evidence>
<dbReference type="InterPro" id="IPR013122">
    <property type="entry name" value="PKD1_2_channel"/>
</dbReference>
<evidence type="ECO:0000256" key="8">
    <source>
        <dbReference type="SAM" id="Coils"/>
    </source>
</evidence>
<dbReference type="Gene3D" id="1.25.40.20">
    <property type="entry name" value="Ankyrin repeat-containing domain"/>
    <property type="match status" value="1"/>
</dbReference>
<comment type="caution">
    <text evidence="12">The sequence shown here is derived from an EMBL/GenBank/DDBJ whole genome shotgun (WGS) entry which is preliminary data.</text>
</comment>
<dbReference type="Pfam" id="PF12796">
    <property type="entry name" value="Ank_2"/>
    <property type="match status" value="1"/>
</dbReference>
<feature type="region of interest" description="Disordered" evidence="9">
    <location>
        <begin position="1192"/>
        <end position="1222"/>
    </location>
</feature>
<evidence type="ECO:0000256" key="6">
    <source>
        <dbReference type="ARBA" id="ARBA00023136"/>
    </source>
</evidence>
<evidence type="ECO:0000256" key="9">
    <source>
        <dbReference type="SAM" id="MobiDB-lite"/>
    </source>
</evidence>
<feature type="non-terminal residue" evidence="12">
    <location>
        <position position="1260"/>
    </location>
</feature>
<dbReference type="EMBL" id="CAUYUJ010002547">
    <property type="protein sequence ID" value="CAK0801279.1"/>
    <property type="molecule type" value="Genomic_DNA"/>
</dbReference>
<feature type="transmembrane region" description="Helical" evidence="10">
    <location>
        <begin position="1105"/>
        <end position="1130"/>
    </location>
</feature>
<feature type="domain" description="Polycystin cation channel PKD1/PKD2" evidence="11">
    <location>
        <begin position="909"/>
        <end position="1136"/>
    </location>
</feature>
<sequence length="1260" mass="141167">MPKGISALAGCFTAAHNLTLLDLSFNTIGGPGACAIAHLLTRYPKLLRLDVTSGEIPSSGLQDILGALISANSPIQTLKIGDNELDDKAGVSVANFLRLNRSICSLGLGSRSSFAQFEAFELVKDCRAPLQELVFHGHSLEIEDQCKFLFAGCKQCMDLSSLDVGLIKIHSSKEHMASFFDKPLTFLLTHGLSGSTPAEQSNYLRACHSREKLIKFLIKQRNRPSAAGEQKRRPFVETRDAASAIHGITRICGRGEALEPLLQWRKQIVELMLGADAQRGFSETQLTQLPICNAVLASAKDDQMMLLHNASVRQPKDAWMVGCKEGGNTVLHDAIEMGCSDIACLLVNRNSVVRCEFTQDGEDVTSIYSCMLSADGKIRYDVSPDYVKIDEPSESEGLVPVRAAAARGMWSVVARLRQANCRDLEVKLCEGSAKCRRRTVWHDLATPENPGAGGHEEQLLWAEALREECGHLVREKDDDGRLALHWAARHNHHRLVRLLVELFTEHKIDHMLRERDREHFTPLELAVQHGHTQVVQTLLSSAQQVSNQTNLSITTCYQKADNETAASAATSEAGRAFSVVRSARWLWRHEPRLECLVWPCSPYHLVLLQIWHATSERHSAAGRRRMAALARGDEQRLSVSPSTADMVEMLNTTTEGGKYRRSFLIRHLTQRLLIRRIFMGWYVLLWFMAESVFIGGLFSSSRMELDIQFEEHAYFYNEQFNKNVLQEEFPWEEEAFEKAFPQMQSPDDVWVFVDGVLMDNLFPEEGPPGQVGPFAYLIGSPVLQNNPFTYGSCDGALMRSPLKFKSLGGSSREPCVVGRGDFANDVVLPRSNRSAAIAAVKAIDKDAWARTGGVRISFAIYNTQLQRILLSDLRVEFRPSGLTNPKPKTRVFLWMPINDVLSWMYPFLMCMFFSVHSIFQITSEIRQILSEPNYWESGEQRFDLAVDIVHIVIVVLLGLVSVQQALLANKLDPESDDPVTSAHHAVDFTQIASYSVHLQKVFSSTFLLQTFNLIRILRLLPGIGPQMQAIVQTLMDSKVWQFLVFLLACVMGCAFTVHTMVGADQRSFATVPDAILGMYRFIWSDWDYTDTFSKTNKFGNGSDVFYLYAFFFFVTFLVTGTLANVFIAIVGERYVEHLKSSQLDWKHEVNTIMAKWYGDAFSKRSGYREFMSAAKEFRQSGAELLPVRDACATGKGGRDREGPGEEDEGSGDRGEGDAKGDASMLRLAARIEAMRKEQQGEMKQALELIGAQQKELHQLK</sequence>
<keyword evidence="3" id="KW-0677">Repeat</keyword>
<feature type="coiled-coil region" evidence="8">
    <location>
        <begin position="1228"/>
        <end position="1255"/>
    </location>
</feature>
<dbReference type="InterPro" id="IPR036770">
    <property type="entry name" value="Ankyrin_rpt-contain_sf"/>
</dbReference>
<dbReference type="SMART" id="SM00248">
    <property type="entry name" value="ANK"/>
    <property type="match status" value="3"/>
</dbReference>
<dbReference type="PROSITE" id="PS50088">
    <property type="entry name" value="ANK_REPEAT"/>
    <property type="match status" value="2"/>
</dbReference>
<keyword evidence="6 10" id="KW-0472">Membrane</keyword>